<name>A0AAQ3KDM0_9LILI</name>
<reference evidence="1 2" key="1">
    <citation type="submission" date="2023-10" db="EMBL/GenBank/DDBJ databases">
        <title>Chromosome-scale genome assembly provides insights into flower coloration mechanisms of Canna indica.</title>
        <authorList>
            <person name="Li C."/>
        </authorList>
    </citation>
    <scope>NUCLEOTIDE SEQUENCE [LARGE SCALE GENOMIC DNA]</scope>
    <source>
        <tissue evidence="1">Flower</tissue>
    </source>
</reference>
<keyword evidence="2" id="KW-1185">Reference proteome</keyword>
<organism evidence="1 2">
    <name type="scientific">Canna indica</name>
    <name type="common">Indian-shot</name>
    <dbReference type="NCBI Taxonomy" id="4628"/>
    <lineage>
        <taxon>Eukaryota</taxon>
        <taxon>Viridiplantae</taxon>
        <taxon>Streptophyta</taxon>
        <taxon>Embryophyta</taxon>
        <taxon>Tracheophyta</taxon>
        <taxon>Spermatophyta</taxon>
        <taxon>Magnoliopsida</taxon>
        <taxon>Liliopsida</taxon>
        <taxon>Zingiberales</taxon>
        <taxon>Cannaceae</taxon>
        <taxon>Canna</taxon>
    </lineage>
</organism>
<dbReference type="EMBL" id="CP136893">
    <property type="protein sequence ID" value="WOL05243.1"/>
    <property type="molecule type" value="Genomic_DNA"/>
</dbReference>
<evidence type="ECO:0000313" key="2">
    <source>
        <dbReference type="Proteomes" id="UP001327560"/>
    </source>
</evidence>
<dbReference type="Proteomes" id="UP001327560">
    <property type="component" value="Chromosome 4"/>
</dbReference>
<accession>A0AAQ3KDM0</accession>
<evidence type="ECO:0000313" key="1">
    <source>
        <dbReference type="EMBL" id="WOL05243.1"/>
    </source>
</evidence>
<dbReference type="AlphaFoldDB" id="A0AAQ3KDM0"/>
<proteinExistence type="predicted"/>
<gene>
    <name evidence="1" type="ORF">Cni_G13970</name>
</gene>
<protein>
    <submittedName>
        <fullName evidence="1">Uncharacterized protein</fullName>
    </submittedName>
</protein>
<sequence length="100" mass="11673">MASQMKDNSRTSEASCQPEVHQLQQSVVEAFEKDLLQSWNNELNGVLQEIKAKRIRFTLIMIWRWKIRHERNPCCFEGFQRGASKLAIEAAHAFLTTWPL</sequence>